<dbReference type="SUPFAM" id="SSF51735">
    <property type="entry name" value="NAD(P)-binding Rossmann-fold domains"/>
    <property type="match status" value="1"/>
</dbReference>
<dbReference type="EMBL" id="JSUH01000006">
    <property type="protein sequence ID" value="KHD97773.1"/>
    <property type="molecule type" value="Genomic_DNA"/>
</dbReference>
<proteinExistence type="inferred from homology"/>
<dbReference type="Proteomes" id="UP000030466">
    <property type="component" value="Unassembled WGS sequence"/>
</dbReference>
<reference evidence="6 7" key="1">
    <citation type="journal article" date="2003" name="Int. J. Syst. Evol. Microbiol.">
        <title>Kocuria polaris sp. nov., an orange-pigmented psychrophilic bacterium isolated from an Antarctic cyanobacterial mat sample.</title>
        <authorList>
            <person name="Reddy G.S."/>
            <person name="Prakash J.S."/>
            <person name="Prabahar V."/>
            <person name="Matsumoto G.I."/>
            <person name="Stackebrandt E."/>
            <person name="Shivaji S."/>
        </authorList>
    </citation>
    <scope>NUCLEOTIDE SEQUENCE [LARGE SCALE GENOMIC DNA]</scope>
    <source>
        <strain evidence="6 7">CMS 76or</strain>
    </source>
</reference>
<evidence type="ECO:0000256" key="3">
    <source>
        <dbReference type="ARBA" id="ARBA00023027"/>
    </source>
</evidence>
<feature type="domain" description="GFO/IDH/MocA-like oxidoreductase" evidence="5">
    <location>
        <begin position="149"/>
        <end position="263"/>
    </location>
</feature>
<dbReference type="OrthoDB" id="9815825at2"/>
<evidence type="ECO:0000313" key="7">
    <source>
        <dbReference type="Proteomes" id="UP000030466"/>
    </source>
</evidence>
<name>A0A0A6VUA3_KOCRO</name>
<organism evidence="6 7">
    <name type="scientific">Kocuria rosea subsp. polaris</name>
    <dbReference type="NCBI Taxonomy" id="136273"/>
    <lineage>
        <taxon>Bacteria</taxon>
        <taxon>Bacillati</taxon>
        <taxon>Actinomycetota</taxon>
        <taxon>Actinomycetes</taxon>
        <taxon>Micrococcales</taxon>
        <taxon>Micrococcaceae</taxon>
        <taxon>Kocuria</taxon>
    </lineage>
</organism>
<dbReference type="Pfam" id="PF01408">
    <property type="entry name" value="GFO_IDH_MocA"/>
    <property type="match status" value="1"/>
</dbReference>
<keyword evidence="7" id="KW-1185">Reference proteome</keyword>
<accession>A0A0A6VUA3</accession>
<keyword evidence="2" id="KW-0560">Oxidoreductase</keyword>
<evidence type="ECO:0000256" key="1">
    <source>
        <dbReference type="ARBA" id="ARBA00010928"/>
    </source>
</evidence>
<dbReference type="Gene3D" id="3.30.360.10">
    <property type="entry name" value="Dihydrodipicolinate Reductase, domain 2"/>
    <property type="match status" value="1"/>
</dbReference>
<evidence type="ECO:0000256" key="2">
    <source>
        <dbReference type="ARBA" id="ARBA00023002"/>
    </source>
</evidence>
<gene>
    <name evidence="6" type="ORF">GY22_08060</name>
</gene>
<dbReference type="PANTHER" id="PTHR22604">
    <property type="entry name" value="OXIDOREDUCTASES"/>
    <property type="match status" value="1"/>
</dbReference>
<dbReference type="AlphaFoldDB" id="A0A0A6VUA3"/>
<protein>
    <submittedName>
        <fullName evidence="6">Oxidoreductase</fullName>
    </submittedName>
</protein>
<dbReference type="GO" id="GO:0000166">
    <property type="term" value="F:nucleotide binding"/>
    <property type="evidence" value="ECO:0007669"/>
    <property type="project" value="InterPro"/>
</dbReference>
<dbReference type="SUPFAM" id="SSF55347">
    <property type="entry name" value="Glyceraldehyde-3-phosphate dehydrogenase-like, C-terminal domain"/>
    <property type="match status" value="1"/>
</dbReference>
<sequence>MAGDDPATATGRPVHWGVVATGSIAGRVVQDLALLDDAVLSAVSSRSRSSAEAFAERFGAARSHHDHDGTTGWERLVADPAVEVVYVATPHAQHHAVARAALEAGKHVLCEKPLTMNAREAGELRELARARGLFLMEAVWTRFLPSFGRALDIVRSGEIGRVRWLQADLGAPVPYDPGSRLWDPAAGGGALLDLAVYPLTWALAALGAPAGLTAHGVLHEDGVDLHNGLTLTWADGAHAHLTTSIETDCPGTVTISGTDGWLRTGAPLYHPGELVVRSGGAAPRTERFRAAGHGFAHELREVTRCLQAGLTESPRMPLADTVLVLELLDDARRQMGLRYRSDLP</sequence>
<evidence type="ECO:0000313" key="6">
    <source>
        <dbReference type="EMBL" id="KHD97773.1"/>
    </source>
</evidence>
<dbReference type="PANTHER" id="PTHR22604:SF105">
    <property type="entry name" value="TRANS-1,2-DIHYDROBENZENE-1,2-DIOL DEHYDROGENASE"/>
    <property type="match status" value="1"/>
</dbReference>
<evidence type="ECO:0000259" key="5">
    <source>
        <dbReference type="Pfam" id="PF22725"/>
    </source>
</evidence>
<dbReference type="InterPro" id="IPR000683">
    <property type="entry name" value="Gfo/Idh/MocA-like_OxRdtase_N"/>
</dbReference>
<comment type="similarity">
    <text evidence="1">Belongs to the Gfo/Idh/MocA family.</text>
</comment>
<comment type="caution">
    <text evidence="6">The sequence shown here is derived from an EMBL/GenBank/DDBJ whole genome shotgun (WGS) entry which is preliminary data.</text>
</comment>
<dbReference type="Gene3D" id="3.40.50.720">
    <property type="entry name" value="NAD(P)-binding Rossmann-like Domain"/>
    <property type="match status" value="1"/>
</dbReference>
<dbReference type="GO" id="GO:0016491">
    <property type="term" value="F:oxidoreductase activity"/>
    <property type="evidence" value="ECO:0007669"/>
    <property type="project" value="UniProtKB-KW"/>
</dbReference>
<feature type="domain" description="Gfo/Idh/MocA-like oxidoreductase N-terminal" evidence="4">
    <location>
        <begin position="15"/>
        <end position="136"/>
    </location>
</feature>
<dbReference type="InterPro" id="IPR036291">
    <property type="entry name" value="NAD(P)-bd_dom_sf"/>
</dbReference>
<dbReference type="InterPro" id="IPR050984">
    <property type="entry name" value="Gfo/Idh/MocA_domain"/>
</dbReference>
<keyword evidence="3" id="KW-0520">NAD</keyword>
<dbReference type="InterPro" id="IPR055170">
    <property type="entry name" value="GFO_IDH_MocA-like_dom"/>
</dbReference>
<dbReference type="Pfam" id="PF22725">
    <property type="entry name" value="GFO_IDH_MocA_C3"/>
    <property type="match status" value="1"/>
</dbReference>
<evidence type="ECO:0000259" key="4">
    <source>
        <dbReference type="Pfam" id="PF01408"/>
    </source>
</evidence>